<dbReference type="GO" id="GO:0005524">
    <property type="term" value="F:ATP binding"/>
    <property type="evidence" value="ECO:0007669"/>
    <property type="project" value="UniProtKB-KW"/>
</dbReference>
<keyword evidence="1" id="KW-0677">Repeat</keyword>
<evidence type="ECO:0000256" key="2">
    <source>
        <dbReference type="ARBA" id="ARBA00022741"/>
    </source>
</evidence>
<evidence type="ECO:0000259" key="5">
    <source>
        <dbReference type="PROSITE" id="PS50893"/>
    </source>
</evidence>
<evidence type="ECO:0000313" key="6">
    <source>
        <dbReference type="EMBL" id="MFC3194919.1"/>
    </source>
</evidence>
<dbReference type="PROSITE" id="PS50893">
    <property type="entry name" value="ABC_TRANSPORTER_2"/>
    <property type="match status" value="2"/>
</dbReference>
<dbReference type="InterPro" id="IPR027417">
    <property type="entry name" value="P-loop_NTPase"/>
</dbReference>
<dbReference type="InterPro" id="IPR003439">
    <property type="entry name" value="ABC_transporter-like_ATP-bd"/>
</dbReference>
<dbReference type="InterPro" id="IPR037118">
    <property type="entry name" value="Val-tRNA_synth_C_sf"/>
</dbReference>
<dbReference type="CDD" id="cd03221">
    <property type="entry name" value="ABCF_EF-3"/>
    <property type="match status" value="2"/>
</dbReference>
<dbReference type="Pfam" id="PF12848">
    <property type="entry name" value="ABC_tran_Xtn"/>
    <property type="match status" value="1"/>
</dbReference>
<gene>
    <name evidence="6" type="ORF">ACFODZ_11775</name>
</gene>
<evidence type="ECO:0000256" key="4">
    <source>
        <dbReference type="SAM" id="Coils"/>
    </source>
</evidence>
<name>A0ABV7JAD4_9GAMM</name>
<sequence>MTRMIQLTNLSLRRGHKLLFSEASVSIHPGHKVGLTGANGTGKSSLFALLMGGLQADLGECSVPKNWQIAHVKQETPALDMSALDYVLDGDVVFRQIEQRIAKATDQEQHEQLAELYAEMERVGGYAAHARAGRLLHGLGFGVGEENQAVKSFSGGWRMRLNLAQALMCPSDLLLLDEPTNHLDLEAVVWLQDWLKRYEGTLLLISHDRDFLDGVVKHILHIEHEQLTLYSGNYSAFEKVRMERLALQQAMFEKQQKQIAHMQSYVDRFRYKASKAKQAQSRLKALERMDTIAAAQAENPFHFTFYPCQNLRHQIVELEHADIGYGEHLVFNDLNFSVTAGARIGLLGRNGAGKSTLIKAMSGDKALQGGELKTAKDLHIGYFAQHQLEQLDGSSSAIEHVLQLDPEATEQDVKNFLGGFGFRGEKADTPVAPFSGGEKARLALALIVYQRPDLLLLDEPTNHLDLNMRDAISFALQDYEGAVILVSHDKHMLNSVIDEMVYIDRGQIHPFDGDLDEYQSFIKQQLKQAEAEEAAKNNVVPINKKQDHKANKAAKNRLQKLDKLIDQVNQKLTDVTARLGDADIYEAENQHELNRCMQDSARLKAELDEYEAEWLELSEELEG</sequence>
<protein>
    <submittedName>
        <fullName evidence="6">ATP-binding cassette domain-containing protein</fullName>
    </submittedName>
</protein>
<dbReference type="InterPro" id="IPR032524">
    <property type="entry name" value="ABC_tran_C"/>
</dbReference>
<dbReference type="PANTHER" id="PTHR19211:SF14">
    <property type="entry name" value="ATP-BINDING CASSETTE SUB-FAMILY F MEMBER 1"/>
    <property type="match status" value="1"/>
</dbReference>
<dbReference type="InterPro" id="IPR050611">
    <property type="entry name" value="ABCF"/>
</dbReference>
<reference evidence="7" key="1">
    <citation type="journal article" date="2019" name="Int. J. Syst. Evol. Microbiol.">
        <title>The Global Catalogue of Microorganisms (GCM) 10K type strain sequencing project: providing services to taxonomists for standard genome sequencing and annotation.</title>
        <authorList>
            <consortium name="The Broad Institute Genomics Platform"/>
            <consortium name="The Broad Institute Genome Sequencing Center for Infectious Disease"/>
            <person name="Wu L."/>
            <person name="Ma J."/>
        </authorList>
    </citation>
    <scope>NUCLEOTIDE SEQUENCE [LARGE SCALE GENOMIC DNA]</scope>
    <source>
        <strain evidence="7">KCTC 42953</strain>
    </source>
</reference>
<keyword evidence="4" id="KW-0175">Coiled coil</keyword>
<dbReference type="PROSITE" id="PS00211">
    <property type="entry name" value="ABC_TRANSPORTER_1"/>
    <property type="match status" value="2"/>
</dbReference>
<dbReference type="Gene3D" id="1.10.287.380">
    <property type="entry name" value="Valyl-tRNA synthetase, C-terminal domain"/>
    <property type="match status" value="1"/>
</dbReference>
<dbReference type="InterPro" id="IPR003593">
    <property type="entry name" value="AAA+_ATPase"/>
</dbReference>
<feature type="domain" description="ABC transporter" evidence="5">
    <location>
        <begin position="5"/>
        <end position="249"/>
    </location>
</feature>
<dbReference type="EMBL" id="JBHRTS010000006">
    <property type="protein sequence ID" value="MFC3194919.1"/>
    <property type="molecule type" value="Genomic_DNA"/>
</dbReference>
<evidence type="ECO:0000256" key="3">
    <source>
        <dbReference type="ARBA" id="ARBA00022840"/>
    </source>
</evidence>
<dbReference type="InterPro" id="IPR032781">
    <property type="entry name" value="ABC_tran_Xtn"/>
</dbReference>
<feature type="coiled-coil region" evidence="4">
    <location>
        <begin position="551"/>
        <end position="620"/>
    </location>
</feature>
<dbReference type="Pfam" id="PF00005">
    <property type="entry name" value="ABC_tran"/>
    <property type="match status" value="2"/>
</dbReference>
<organism evidence="6 7">
    <name type="scientific">Marinicella sediminis</name>
    <dbReference type="NCBI Taxonomy" id="1792834"/>
    <lineage>
        <taxon>Bacteria</taxon>
        <taxon>Pseudomonadati</taxon>
        <taxon>Pseudomonadota</taxon>
        <taxon>Gammaproteobacteria</taxon>
        <taxon>Lysobacterales</taxon>
        <taxon>Marinicellaceae</taxon>
        <taxon>Marinicella</taxon>
    </lineage>
</organism>
<dbReference type="Gene3D" id="3.40.50.300">
    <property type="entry name" value="P-loop containing nucleotide triphosphate hydrolases"/>
    <property type="match status" value="2"/>
</dbReference>
<dbReference type="PANTHER" id="PTHR19211">
    <property type="entry name" value="ATP-BINDING TRANSPORT PROTEIN-RELATED"/>
    <property type="match status" value="1"/>
</dbReference>
<dbReference type="SUPFAM" id="SSF52540">
    <property type="entry name" value="P-loop containing nucleoside triphosphate hydrolases"/>
    <property type="match status" value="2"/>
</dbReference>
<dbReference type="Pfam" id="PF16326">
    <property type="entry name" value="ABC_tran_CTD"/>
    <property type="match status" value="1"/>
</dbReference>
<keyword evidence="7" id="KW-1185">Reference proteome</keyword>
<feature type="domain" description="ABC transporter" evidence="5">
    <location>
        <begin position="316"/>
        <end position="530"/>
    </location>
</feature>
<keyword evidence="3 6" id="KW-0067">ATP-binding</keyword>
<dbReference type="InterPro" id="IPR017871">
    <property type="entry name" value="ABC_transporter-like_CS"/>
</dbReference>
<proteinExistence type="predicted"/>
<evidence type="ECO:0000313" key="7">
    <source>
        <dbReference type="Proteomes" id="UP001595533"/>
    </source>
</evidence>
<accession>A0ABV7JAD4</accession>
<dbReference type="Proteomes" id="UP001595533">
    <property type="component" value="Unassembled WGS sequence"/>
</dbReference>
<evidence type="ECO:0000256" key="1">
    <source>
        <dbReference type="ARBA" id="ARBA00022737"/>
    </source>
</evidence>
<keyword evidence="2" id="KW-0547">Nucleotide-binding</keyword>
<dbReference type="SMART" id="SM00382">
    <property type="entry name" value="AAA"/>
    <property type="match status" value="2"/>
</dbReference>
<comment type="caution">
    <text evidence="6">The sequence shown here is derived from an EMBL/GenBank/DDBJ whole genome shotgun (WGS) entry which is preliminary data.</text>
</comment>